<name>A0A2W5T646_9BACT</name>
<dbReference type="PANTHER" id="PTHR35868">
    <property type="entry name" value="DUF2804 DOMAIN-CONTAINING PROTEIN-RELATED"/>
    <property type="match status" value="1"/>
</dbReference>
<evidence type="ECO:0000313" key="2">
    <source>
        <dbReference type="Proteomes" id="UP000249061"/>
    </source>
</evidence>
<reference evidence="1 2" key="1">
    <citation type="submission" date="2017-08" db="EMBL/GenBank/DDBJ databases">
        <title>Infants hospitalized years apart are colonized by the same room-sourced microbial strains.</title>
        <authorList>
            <person name="Brooks B."/>
            <person name="Olm M.R."/>
            <person name="Firek B.A."/>
            <person name="Baker R."/>
            <person name="Thomas B.C."/>
            <person name="Morowitz M.J."/>
            <person name="Banfield J.F."/>
        </authorList>
    </citation>
    <scope>NUCLEOTIDE SEQUENCE [LARGE SCALE GENOMIC DNA]</scope>
    <source>
        <strain evidence="1">S2_003_000_R2_14</strain>
    </source>
</reference>
<comment type="caution">
    <text evidence="1">The sequence shown here is derived from an EMBL/GenBank/DDBJ whole genome shotgun (WGS) entry which is preliminary data.</text>
</comment>
<dbReference type="Proteomes" id="UP000249061">
    <property type="component" value="Unassembled WGS sequence"/>
</dbReference>
<protein>
    <submittedName>
        <fullName evidence="1">DUF2804 domain-containing protein</fullName>
    </submittedName>
</protein>
<proteinExistence type="predicted"/>
<gene>
    <name evidence="1" type="ORF">DI536_19875</name>
</gene>
<dbReference type="InterPro" id="IPR021243">
    <property type="entry name" value="DUF2804"/>
</dbReference>
<dbReference type="EMBL" id="QFQP01000017">
    <property type="protein sequence ID" value="PZR10502.1"/>
    <property type="molecule type" value="Genomic_DNA"/>
</dbReference>
<dbReference type="AlphaFoldDB" id="A0A2W5T646"/>
<dbReference type="PANTHER" id="PTHR35868:SF4">
    <property type="entry name" value="DUF2804 DOMAIN-CONTAINING PROTEIN"/>
    <property type="match status" value="1"/>
</dbReference>
<evidence type="ECO:0000313" key="1">
    <source>
        <dbReference type="EMBL" id="PZR10502.1"/>
    </source>
</evidence>
<organism evidence="1 2">
    <name type="scientific">Archangium gephyra</name>
    <dbReference type="NCBI Taxonomy" id="48"/>
    <lineage>
        <taxon>Bacteria</taxon>
        <taxon>Pseudomonadati</taxon>
        <taxon>Myxococcota</taxon>
        <taxon>Myxococcia</taxon>
        <taxon>Myxococcales</taxon>
        <taxon>Cystobacterineae</taxon>
        <taxon>Archangiaceae</taxon>
        <taxon>Archangium</taxon>
    </lineage>
</organism>
<sequence length="351" mass="38580">MVTAHKLPPAPNSVEDAGGAPRFGTYQGGLDVVDLKRLRGSYAPSTFDRLRMRKKWAYGFVATREVAALFAVVDVNYSSNAFALALDYTSGRVLADVGVLGLPRMARVNGHPGAGLDVEFRRPDGHWKMWREFGDERFHGSVKLGLPGPFTKPKLDLRWSLLAAGAPPPLTVIAPVDGGVVNVTQKWAGLLASGALEADGRRFSLDGGVGGMDYTHGYLARQTSWRWAFACGRLDDGTPLGINLVEGFNESRDDVNENALWFGDRLIPLDRARFTWNRNAILDGWAVKTTDGVLELEFKPWAAHQELRDLKLVKSAFKQPVGLWQGQIKLDGQVHTFKDAPGVAEDQSVLW</sequence>
<dbReference type="Pfam" id="PF10974">
    <property type="entry name" value="DUF2804"/>
    <property type="match status" value="1"/>
</dbReference>
<accession>A0A2W5T646</accession>